<dbReference type="AlphaFoldDB" id="A0A4V2F3S8"/>
<gene>
    <name evidence="2" type="ORF">EV675_1180</name>
</gene>
<dbReference type="Pfam" id="PF00561">
    <property type="entry name" value="Abhydrolase_1"/>
    <property type="match status" value="1"/>
</dbReference>
<dbReference type="SUPFAM" id="SSF53474">
    <property type="entry name" value="alpha/beta-Hydrolases"/>
    <property type="match status" value="1"/>
</dbReference>
<keyword evidence="3" id="KW-1185">Reference proteome</keyword>
<dbReference type="InterPro" id="IPR000073">
    <property type="entry name" value="AB_hydrolase_1"/>
</dbReference>
<evidence type="ECO:0000259" key="1">
    <source>
        <dbReference type="Pfam" id="PF00561"/>
    </source>
</evidence>
<protein>
    <submittedName>
        <fullName evidence="2">Pimeloyl-ACP methyl ester carboxylesterase</fullName>
    </submittedName>
</protein>
<accession>A0A4V2F3S8</accession>
<dbReference type="InterPro" id="IPR050266">
    <property type="entry name" value="AB_hydrolase_sf"/>
</dbReference>
<name>A0A4V2F3S8_9BURK</name>
<evidence type="ECO:0000313" key="2">
    <source>
        <dbReference type="EMBL" id="RZS85157.1"/>
    </source>
</evidence>
<dbReference type="Gene3D" id="3.40.50.1820">
    <property type="entry name" value="alpha/beta hydrolase"/>
    <property type="match status" value="1"/>
</dbReference>
<reference evidence="2 3" key="1">
    <citation type="submission" date="2019-02" db="EMBL/GenBank/DDBJ databases">
        <title>Genomic Encyclopedia of Type Strains, Phase IV (KMG-IV): sequencing the most valuable type-strain genomes for metagenomic binning, comparative biology and taxonomic classification.</title>
        <authorList>
            <person name="Goeker M."/>
        </authorList>
    </citation>
    <scope>NUCLEOTIDE SEQUENCE [LARGE SCALE GENOMIC DNA]</scope>
    <source>
        <strain evidence="2 3">K24</strain>
    </source>
</reference>
<proteinExistence type="predicted"/>
<evidence type="ECO:0000313" key="3">
    <source>
        <dbReference type="Proteomes" id="UP000292445"/>
    </source>
</evidence>
<dbReference type="InterPro" id="IPR029058">
    <property type="entry name" value="AB_hydrolase_fold"/>
</dbReference>
<dbReference type="PANTHER" id="PTHR43798">
    <property type="entry name" value="MONOACYLGLYCEROL LIPASE"/>
    <property type="match status" value="1"/>
</dbReference>
<sequence>MQTDTLAPEPSPETLELLNSRFAEKSVQTAGGVQCYREAGTPGADGTAIVLLHGIGSGAGSWLHAAVKLAARARVIAWDAPGYGNSARLAPASPGAEDYAQRLHQMLDALGIERCVLVGHSLGTLMATAYAHDLGKQRVARLVLLSPTRGYGNPALAERQEAVRAERLRTLEQVGIAGMARTRPAKMLSSEPSAEALAWVRWNMERLDTAGYRQAIEMLCNADMAAYAPAPVPVEVHSGDQDTVTIPANCRAIAEMFGAPYGSIAVAGHACHIERPEAVAAILESAHAAATTGATPR</sequence>
<dbReference type="RefSeq" id="WP_130356420.1">
    <property type="nucleotide sequence ID" value="NZ_SGXC01000001.1"/>
</dbReference>
<organism evidence="2 3">
    <name type="scientific">Pigmentiphaga kullae</name>
    <dbReference type="NCBI Taxonomy" id="151784"/>
    <lineage>
        <taxon>Bacteria</taxon>
        <taxon>Pseudomonadati</taxon>
        <taxon>Pseudomonadota</taxon>
        <taxon>Betaproteobacteria</taxon>
        <taxon>Burkholderiales</taxon>
        <taxon>Alcaligenaceae</taxon>
        <taxon>Pigmentiphaga</taxon>
    </lineage>
</organism>
<feature type="domain" description="AB hydrolase-1" evidence="1">
    <location>
        <begin position="48"/>
        <end position="276"/>
    </location>
</feature>
<dbReference type="PANTHER" id="PTHR43798:SF33">
    <property type="entry name" value="HYDROLASE, PUTATIVE (AFU_ORTHOLOGUE AFUA_2G14860)-RELATED"/>
    <property type="match status" value="1"/>
</dbReference>
<comment type="caution">
    <text evidence="2">The sequence shown here is derived from an EMBL/GenBank/DDBJ whole genome shotgun (WGS) entry which is preliminary data.</text>
</comment>
<dbReference type="OrthoDB" id="9780765at2"/>
<dbReference type="EMBL" id="SGXC01000001">
    <property type="protein sequence ID" value="RZS85157.1"/>
    <property type="molecule type" value="Genomic_DNA"/>
</dbReference>
<dbReference type="GO" id="GO:0016020">
    <property type="term" value="C:membrane"/>
    <property type="evidence" value="ECO:0007669"/>
    <property type="project" value="TreeGrafter"/>
</dbReference>
<dbReference type="Proteomes" id="UP000292445">
    <property type="component" value="Unassembled WGS sequence"/>
</dbReference>